<protein>
    <submittedName>
        <fullName evidence="6">Secretion protein HlyD</fullName>
    </submittedName>
</protein>
<evidence type="ECO:0000256" key="3">
    <source>
        <dbReference type="SAM" id="Phobius"/>
    </source>
</evidence>
<dbReference type="InterPro" id="IPR058627">
    <property type="entry name" value="MdtA-like_C"/>
</dbReference>
<accession>A0A919IPY3</accession>
<proteinExistence type="predicted"/>
<dbReference type="PANTHER" id="PTHR32347">
    <property type="entry name" value="EFFLUX SYSTEM COMPONENT YKNX-RELATED"/>
    <property type="match status" value="1"/>
</dbReference>
<dbReference type="SUPFAM" id="SSF111369">
    <property type="entry name" value="HlyD-like secretion proteins"/>
    <property type="match status" value="1"/>
</dbReference>
<feature type="domain" description="Multidrug resistance protein MdtA-like C-terminal permuted SH3" evidence="4">
    <location>
        <begin position="323"/>
        <end position="377"/>
    </location>
</feature>
<dbReference type="GO" id="GO:0030313">
    <property type="term" value="C:cell envelope"/>
    <property type="evidence" value="ECO:0007669"/>
    <property type="project" value="UniProtKB-SubCell"/>
</dbReference>
<keyword evidence="7" id="KW-1185">Reference proteome</keyword>
<keyword evidence="2" id="KW-0175">Coiled coil</keyword>
<evidence type="ECO:0000259" key="5">
    <source>
        <dbReference type="Pfam" id="PF25973"/>
    </source>
</evidence>
<feature type="transmembrane region" description="Helical" evidence="3">
    <location>
        <begin position="16"/>
        <end position="35"/>
    </location>
</feature>
<comment type="caution">
    <text evidence="6">The sequence shown here is derived from an EMBL/GenBank/DDBJ whole genome shotgun (WGS) entry which is preliminary data.</text>
</comment>
<gene>
    <name evidence="6" type="ORF">Acy02nite_61630</name>
</gene>
<evidence type="ECO:0000256" key="1">
    <source>
        <dbReference type="ARBA" id="ARBA00004196"/>
    </source>
</evidence>
<evidence type="ECO:0000256" key="2">
    <source>
        <dbReference type="ARBA" id="ARBA00023054"/>
    </source>
</evidence>
<keyword evidence="3" id="KW-0812">Transmembrane</keyword>
<name>A0A919IPY3_9ACTN</name>
<dbReference type="Pfam" id="PF25967">
    <property type="entry name" value="RND-MFP_C"/>
    <property type="match status" value="1"/>
</dbReference>
<dbReference type="InterPro" id="IPR050465">
    <property type="entry name" value="UPF0194_transport"/>
</dbReference>
<evidence type="ECO:0000313" key="6">
    <source>
        <dbReference type="EMBL" id="GID68282.1"/>
    </source>
</evidence>
<dbReference type="Gene3D" id="2.40.30.170">
    <property type="match status" value="1"/>
</dbReference>
<evidence type="ECO:0000313" key="7">
    <source>
        <dbReference type="Proteomes" id="UP000619479"/>
    </source>
</evidence>
<sequence length="380" mass="38241">MVNVSGRIRSKRRIRWTGAAIVAVGVATAVVLGVVHHRSGDEPTAGVVAVGVTKGEVTLDVATTGTVRPATTRELSFAAGGTVEAIQVRAGTRVKAGQVLATVDDTEAAGDLADARANLGDAQERLGDAEGRAAAVTASATACAVTSTPARGHLTGVVPEPRAGAAACATRGFPGTGDDPILDARQAVNRAGQAVTKAQAALTGTVITAPIAGTVVSVSGSVGDTVSSGKTFLTLADTYDMQVEAEFPEADAGSLAVGQTGTITLADHDEALACTVVQVDPVGTSDGTLVRYGAVVSFTTPPSDLLVGQSAQVRVRVGTVTDVLRVPSTAVHDISGGSGTVLLRQGSTGTRRTVTVGLRGDQYTQVVDGLVAGDQVVRSW</sequence>
<dbReference type="Pfam" id="PF25973">
    <property type="entry name" value="BSH_CzcB"/>
    <property type="match status" value="1"/>
</dbReference>
<organism evidence="6 7">
    <name type="scientific">Actinoplanes cyaneus</name>
    <dbReference type="NCBI Taxonomy" id="52696"/>
    <lineage>
        <taxon>Bacteria</taxon>
        <taxon>Bacillati</taxon>
        <taxon>Actinomycetota</taxon>
        <taxon>Actinomycetes</taxon>
        <taxon>Micromonosporales</taxon>
        <taxon>Micromonosporaceae</taxon>
        <taxon>Actinoplanes</taxon>
    </lineage>
</organism>
<evidence type="ECO:0000259" key="4">
    <source>
        <dbReference type="Pfam" id="PF25967"/>
    </source>
</evidence>
<comment type="subcellular location">
    <subcellularLocation>
        <location evidence="1">Cell envelope</location>
    </subcellularLocation>
</comment>
<keyword evidence="3" id="KW-1133">Transmembrane helix</keyword>
<dbReference type="InterPro" id="IPR058647">
    <property type="entry name" value="BSH_CzcB-like"/>
</dbReference>
<dbReference type="Proteomes" id="UP000619479">
    <property type="component" value="Unassembled WGS sequence"/>
</dbReference>
<dbReference type="Gene3D" id="2.40.50.100">
    <property type="match status" value="2"/>
</dbReference>
<dbReference type="Gene3D" id="6.20.50.140">
    <property type="match status" value="1"/>
</dbReference>
<dbReference type="PANTHER" id="PTHR32347:SF14">
    <property type="entry name" value="EFFLUX SYSTEM COMPONENT YKNX-RELATED"/>
    <property type="match status" value="1"/>
</dbReference>
<dbReference type="AlphaFoldDB" id="A0A919IPY3"/>
<reference evidence="6" key="1">
    <citation type="submission" date="2021-01" db="EMBL/GenBank/DDBJ databases">
        <title>Whole genome shotgun sequence of Actinoplanes cyaneus NBRC 14990.</title>
        <authorList>
            <person name="Komaki H."/>
            <person name="Tamura T."/>
        </authorList>
    </citation>
    <scope>NUCLEOTIDE SEQUENCE</scope>
    <source>
        <strain evidence="6">NBRC 14990</strain>
    </source>
</reference>
<dbReference type="EMBL" id="BOMH01000045">
    <property type="protein sequence ID" value="GID68282.1"/>
    <property type="molecule type" value="Genomic_DNA"/>
</dbReference>
<feature type="domain" description="CzcB-like barrel-sandwich hybrid" evidence="5">
    <location>
        <begin position="78"/>
        <end position="237"/>
    </location>
</feature>
<keyword evidence="3" id="KW-0472">Membrane</keyword>